<keyword evidence="4" id="KW-1185">Reference proteome</keyword>
<keyword evidence="1" id="KW-0732">Signal</keyword>
<proteinExistence type="predicted"/>
<protein>
    <recommendedName>
        <fullName evidence="2">DUF2207 domain-containing protein</fullName>
    </recommendedName>
</protein>
<evidence type="ECO:0000259" key="2">
    <source>
        <dbReference type="Pfam" id="PF09972"/>
    </source>
</evidence>
<evidence type="ECO:0000256" key="1">
    <source>
        <dbReference type="SAM" id="SignalP"/>
    </source>
</evidence>
<sequence>MKKFLLILLLSLANVVAFAQGFVVNQFTADVYLNKDGYFDVAENYEVNFTDSKHGIFREIVTDYRLQTTDGKTEKRHLVIKI</sequence>
<feature type="chain" id="PRO_5046061942" description="DUF2207 domain-containing protein" evidence="1">
    <location>
        <begin position="20"/>
        <end position="82"/>
    </location>
</feature>
<reference evidence="4" key="1">
    <citation type="journal article" date="2019" name="Int. J. Syst. Evol. Microbiol.">
        <title>The Global Catalogue of Microorganisms (GCM) 10K type strain sequencing project: providing services to taxonomists for standard genome sequencing and annotation.</title>
        <authorList>
            <consortium name="The Broad Institute Genomics Platform"/>
            <consortium name="The Broad Institute Genome Sequencing Center for Infectious Disease"/>
            <person name="Wu L."/>
            <person name="Ma J."/>
        </authorList>
    </citation>
    <scope>NUCLEOTIDE SEQUENCE [LARGE SCALE GENOMIC DNA]</scope>
    <source>
        <strain evidence="4">CGMCC 1.15342</strain>
    </source>
</reference>
<dbReference type="Pfam" id="PF09972">
    <property type="entry name" value="DUF2207"/>
    <property type="match status" value="1"/>
</dbReference>
<accession>A0ABQ1N232</accession>
<feature type="domain" description="DUF2207" evidence="2">
    <location>
        <begin position="24"/>
        <end position="69"/>
    </location>
</feature>
<gene>
    <name evidence="3" type="ORF">GCM10011386_46880</name>
</gene>
<name>A0ABQ1N232_9SPHI</name>
<dbReference type="EMBL" id="BMIK01000033">
    <property type="protein sequence ID" value="GGC49213.1"/>
    <property type="molecule type" value="Genomic_DNA"/>
</dbReference>
<dbReference type="InterPro" id="IPR018702">
    <property type="entry name" value="DUF2207"/>
</dbReference>
<evidence type="ECO:0000313" key="4">
    <source>
        <dbReference type="Proteomes" id="UP000597338"/>
    </source>
</evidence>
<evidence type="ECO:0000313" key="3">
    <source>
        <dbReference type="EMBL" id="GGC49213.1"/>
    </source>
</evidence>
<feature type="signal peptide" evidence="1">
    <location>
        <begin position="1"/>
        <end position="19"/>
    </location>
</feature>
<comment type="caution">
    <text evidence="3">The sequence shown here is derived from an EMBL/GenBank/DDBJ whole genome shotgun (WGS) entry which is preliminary data.</text>
</comment>
<dbReference type="RefSeq" id="WP_188753920.1">
    <property type="nucleotide sequence ID" value="NZ_BMIK01000033.1"/>
</dbReference>
<dbReference type="Proteomes" id="UP000597338">
    <property type="component" value="Unassembled WGS sequence"/>
</dbReference>
<organism evidence="3 4">
    <name type="scientific">Parapedobacter defluvii</name>
    <dbReference type="NCBI Taxonomy" id="2045106"/>
    <lineage>
        <taxon>Bacteria</taxon>
        <taxon>Pseudomonadati</taxon>
        <taxon>Bacteroidota</taxon>
        <taxon>Sphingobacteriia</taxon>
        <taxon>Sphingobacteriales</taxon>
        <taxon>Sphingobacteriaceae</taxon>
        <taxon>Parapedobacter</taxon>
    </lineage>
</organism>